<dbReference type="Proteomes" id="UP001054837">
    <property type="component" value="Unassembled WGS sequence"/>
</dbReference>
<organism evidence="1 2">
    <name type="scientific">Caerostris darwini</name>
    <dbReference type="NCBI Taxonomy" id="1538125"/>
    <lineage>
        <taxon>Eukaryota</taxon>
        <taxon>Metazoa</taxon>
        <taxon>Ecdysozoa</taxon>
        <taxon>Arthropoda</taxon>
        <taxon>Chelicerata</taxon>
        <taxon>Arachnida</taxon>
        <taxon>Araneae</taxon>
        <taxon>Araneomorphae</taxon>
        <taxon>Entelegynae</taxon>
        <taxon>Araneoidea</taxon>
        <taxon>Araneidae</taxon>
        <taxon>Caerostris</taxon>
    </lineage>
</organism>
<accession>A0AAV4Q051</accession>
<name>A0AAV4Q051_9ARAC</name>
<comment type="caution">
    <text evidence="1">The sequence shown here is derived from an EMBL/GenBank/DDBJ whole genome shotgun (WGS) entry which is preliminary data.</text>
</comment>
<dbReference type="AlphaFoldDB" id="A0AAV4Q051"/>
<protein>
    <submittedName>
        <fullName evidence="1">Uncharacterized protein</fullName>
    </submittedName>
</protein>
<sequence length="66" mass="7677">MVEEACLENVPCDLRYSPAVFSVYRMIFKDPIDVWKSCGGVCCSRCFRKRECNGYTIYGVPMWKKP</sequence>
<keyword evidence="2" id="KW-1185">Reference proteome</keyword>
<proteinExistence type="predicted"/>
<reference evidence="1 2" key="1">
    <citation type="submission" date="2021-06" db="EMBL/GenBank/DDBJ databases">
        <title>Caerostris darwini draft genome.</title>
        <authorList>
            <person name="Kono N."/>
            <person name="Arakawa K."/>
        </authorList>
    </citation>
    <scope>NUCLEOTIDE SEQUENCE [LARGE SCALE GENOMIC DNA]</scope>
</reference>
<evidence type="ECO:0000313" key="1">
    <source>
        <dbReference type="EMBL" id="GIY01752.1"/>
    </source>
</evidence>
<evidence type="ECO:0000313" key="2">
    <source>
        <dbReference type="Proteomes" id="UP001054837"/>
    </source>
</evidence>
<gene>
    <name evidence="1" type="ORF">CDAR_256741</name>
</gene>
<dbReference type="EMBL" id="BPLQ01003607">
    <property type="protein sequence ID" value="GIY01752.1"/>
    <property type="molecule type" value="Genomic_DNA"/>
</dbReference>